<dbReference type="EMBL" id="MVHH01000003">
    <property type="protein sequence ID" value="ORA00683.1"/>
    <property type="molecule type" value="Genomic_DNA"/>
</dbReference>
<dbReference type="RefSeq" id="WP_046188618.1">
    <property type="nucleotide sequence ID" value="NZ_JACKUJ010000044.1"/>
</dbReference>
<comment type="caution">
    <text evidence="1">The sequence shown here is derived from an EMBL/GenBank/DDBJ whole genome shotgun (WGS) entry which is preliminary data.</text>
</comment>
<dbReference type="Pfam" id="PF11829">
    <property type="entry name" value="DUF3349"/>
    <property type="match status" value="1"/>
</dbReference>
<accession>A0A0F5MZV7</accession>
<sequence length="105" mass="11623">MNKFLTSIVAWLRAGYPDGVPQNDYVPLLALLSRRLTNDEVKDVARELIGRGEFDRIDIGVLIARLTNELPAPEDVERVRERLAAKGWLLDDAPTNDAPSNGGNP</sequence>
<dbReference type="Proteomes" id="UP000034416">
    <property type="component" value="Unassembled WGS sequence"/>
</dbReference>
<reference evidence="3" key="1">
    <citation type="submission" date="2015-04" db="EMBL/GenBank/DDBJ databases">
        <title>Genome sequence of Mycobacterium arupense GUC1.</title>
        <authorList>
            <person name="Greninger A.L."/>
            <person name="Cunningham G."/>
            <person name="Chiu C.Y."/>
            <person name="Miller S."/>
        </authorList>
    </citation>
    <scope>NUCLEOTIDE SEQUENCE [LARGE SCALE GENOMIC DNA]</scope>
    <source>
        <strain evidence="3">GUC1</strain>
    </source>
</reference>
<proteinExistence type="predicted"/>
<dbReference type="Gene3D" id="1.10.150.430">
    <property type="entry name" value="DUF3349, helical bundle"/>
    <property type="match status" value="1"/>
</dbReference>
<dbReference type="EMBL" id="LASW01000015">
    <property type="protein sequence ID" value="KKC00286.1"/>
    <property type="molecule type" value="Genomic_DNA"/>
</dbReference>
<dbReference type="InterPro" id="IPR021784">
    <property type="entry name" value="DUF3349"/>
</dbReference>
<evidence type="ECO:0000313" key="2">
    <source>
        <dbReference type="EMBL" id="ORA00683.1"/>
    </source>
</evidence>
<protein>
    <recommendedName>
        <fullName evidence="5">DUF3349 domain-containing protein</fullName>
    </recommendedName>
</protein>
<organism evidence="1 3">
    <name type="scientific">Mycolicibacter arupensis</name>
    <dbReference type="NCBI Taxonomy" id="342002"/>
    <lineage>
        <taxon>Bacteria</taxon>
        <taxon>Bacillati</taxon>
        <taxon>Actinomycetota</taxon>
        <taxon>Actinomycetes</taxon>
        <taxon>Mycobacteriales</taxon>
        <taxon>Mycobacteriaceae</taxon>
        <taxon>Mycolicibacter</taxon>
    </lineage>
</organism>
<evidence type="ECO:0000313" key="3">
    <source>
        <dbReference type="Proteomes" id="UP000034416"/>
    </source>
</evidence>
<gene>
    <name evidence="2" type="ORF">BST15_02625</name>
    <name evidence="1" type="ORF">WR43_05755</name>
</gene>
<evidence type="ECO:0008006" key="5">
    <source>
        <dbReference type="Google" id="ProtNLM"/>
    </source>
</evidence>
<dbReference type="PATRIC" id="fig|342002.3.peg.457"/>
<dbReference type="InterPro" id="IPR044918">
    <property type="entry name" value="DUF3349_helical"/>
</dbReference>
<dbReference type="STRING" id="342002.BST15_02625"/>
<reference evidence="1" key="2">
    <citation type="submission" date="2015-04" db="EMBL/GenBank/DDBJ databases">
        <title>Genome sequence of Mycobacterium arupense strain GUC1.</title>
        <authorList>
            <person name="Greninger A.L."/>
            <person name="Cunningham G."/>
            <person name="Chiu C.Y."/>
            <person name="Miller S."/>
        </authorList>
    </citation>
    <scope>NUCLEOTIDE SEQUENCE</scope>
    <source>
        <strain evidence="1">GUC1</strain>
    </source>
</reference>
<reference evidence="2 4" key="3">
    <citation type="submission" date="2016-12" db="EMBL/GenBank/DDBJ databases">
        <title>The new phylogeny of genus Mycobacterium.</title>
        <authorList>
            <person name="Tortoli E."/>
            <person name="Trovato A."/>
            <person name="Cirillo D.M."/>
        </authorList>
    </citation>
    <scope>NUCLEOTIDE SEQUENCE [LARGE SCALE GENOMIC DNA]</scope>
    <source>
        <strain evidence="2 4">DSM 44942</strain>
    </source>
</reference>
<dbReference type="AlphaFoldDB" id="A0A0F5MZV7"/>
<name>A0A0F5MZV7_9MYCO</name>
<evidence type="ECO:0000313" key="1">
    <source>
        <dbReference type="EMBL" id="KKC00286.1"/>
    </source>
</evidence>
<dbReference type="Proteomes" id="UP000192327">
    <property type="component" value="Unassembled WGS sequence"/>
</dbReference>
<keyword evidence="4" id="KW-1185">Reference proteome</keyword>
<evidence type="ECO:0000313" key="4">
    <source>
        <dbReference type="Proteomes" id="UP000192327"/>
    </source>
</evidence>
<dbReference type="OrthoDB" id="4350726at2"/>